<dbReference type="SUPFAM" id="SSF52540">
    <property type="entry name" value="P-loop containing nucleoside triphosphate hydrolases"/>
    <property type="match status" value="1"/>
</dbReference>
<dbReference type="PANTHER" id="PTHR33129">
    <property type="entry name" value="PROTEIN KINASE DOMAIN-CONTAINING PROTEIN-RELATED"/>
    <property type="match status" value="1"/>
</dbReference>
<dbReference type="Proteomes" id="UP001515480">
    <property type="component" value="Unassembled WGS sequence"/>
</dbReference>
<comment type="caution">
    <text evidence="1">The sequence shown here is derived from an EMBL/GenBank/DDBJ whole genome shotgun (WGS) entry which is preliminary data.</text>
</comment>
<evidence type="ECO:0000313" key="2">
    <source>
        <dbReference type="Proteomes" id="UP001515480"/>
    </source>
</evidence>
<dbReference type="PANTHER" id="PTHR33129:SF1">
    <property type="entry name" value="ATP-BINDING PROTEIN"/>
    <property type="match status" value="1"/>
</dbReference>
<keyword evidence="2" id="KW-1185">Reference proteome</keyword>
<accession>A0AB34ITN9</accession>
<organism evidence="1 2">
    <name type="scientific">Prymnesium parvum</name>
    <name type="common">Toxic golden alga</name>
    <dbReference type="NCBI Taxonomy" id="97485"/>
    <lineage>
        <taxon>Eukaryota</taxon>
        <taxon>Haptista</taxon>
        <taxon>Haptophyta</taxon>
        <taxon>Prymnesiophyceae</taxon>
        <taxon>Prymnesiales</taxon>
        <taxon>Prymnesiaceae</taxon>
        <taxon>Prymnesium</taxon>
    </lineage>
</organism>
<gene>
    <name evidence="1" type="ORF">AB1Y20_008594</name>
</gene>
<reference evidence="1 2" key="1">
    <citation type="journal article" date="2024" name="Science">
        <title>Giant polyketide synthase enzymes in the biosynthesis of giant marine polyether toxins.</title>
        <authorList>
            <person name="Fallon T.R."/>
            <person name="Shende V.V."/>
            <person name="Wierzbicki I.H."/>
            <person name="Pendleton A.L."/>
            <person name="Watervoot N.F."/>
            <person name="Auber R.P."/>
            <person name="Gonzalez D.J."/>
            <person name="Wisecaver J.H."/>
            <person name="Moore B.S."/>
        </authorList>
    </citation>
    <scope>NUCLEOTIDE SEQUENCE [LARGE SCALE GENOMIC DNA]</scope>
    <source>
        <strain evidence="1 2">12B1</strain>
    </source>
</reference>
<sequence length="480" mass="55615">MRTSLPNSTSMQIVDLSLHTPGNGQVYLLQDKKDNHCKGKLFVRDCYPQLCFDIFQEHAEGKKAFLLTGTPGTGKSSFINFFAAHLLVDGKIIYLQRNGRRIIMQFDASSGRAHSHVVLNDEEWKWFLYTHRDGWYIVDGEDPGDCVEMPMILVTSPKTSRYKEWQKQRQVRSRWMPIWNLEELQFVGARVYSMSEADVRDRYDVVGGCPRRCFMPSSIPELKRENREAIARAKRGILEKHLVDEDFNDADSPHRIVHVTCTRGGADADQRWMFTEMRTSFATASIAQDVICQEIRRNERSVRSIYDQPLFWDFAPGLRGQFFEAMAHALLQQPSVDSCEWLQRDLTSDAEMRTWEFPGHRDVRYFECFAEVSGEQMDTYWRPSRGNLASIDSISRLGGFQITTNKEHPIHPGGLAQARECWTRVYDSRELFTLYFVVPYSMLHSFKAQALTKRESNAKTRRVIPKVKQVAVSFRFNAFV</sequence>
<evidence type="ECO:0000313" key="1">
    <source>
        <dbReference type="EMBL" id="KAL1504821.1"/>
    </source>
</evidence>
<name>A0AB34ITN9_PRYPA</name>
<protein>
    <submittedName>
        <fullName evidence="1">Uncharacterized protein</fullName>
    </submittedName>
</protein>
<dbReference type="InterPro" id="IPR052980">
    <property type="entry name" value="Crinkler_effector"/>
</dbReference>
<dbReference type="AlphaFoldDB" id="A0AB34ITN9"/>
<proteinExistence type="predicted"/>
<dbReference type="InterPro" id="IPR027417">
    <property type="entry name" value="P-loop_NTPase"/>
</dbReference>
<dbReference type="EMBL" id="JBGBPQ010000019">
    <property type="protein sequence ID" value="KAL1504821.1"/>
    <property type="molecule type" value="Genomic_DNA"/>
</dbReference>